<feature type="transmembrane region" description="Helical" evidence="8">
    <location>
        <begin position="6"/>
        <end position="24"/>
    </location>
</feature>
<keyword evidence="11" id="KW-1185">Reference proteome</keyword>
<dbReference type="GO" id="GO:0016020">
    <property type="term" value="C:membrane"/>
    <property type="evidence" value="ECO:0007669"/>
    <property type="project" value="UniProtKB-SubCell"/>
</dbReference>
<evidence type="ECO:0000256" key="1">
    <source>
        <dbReference type="ARBA" id="ARBA00004141"/>
    </source>
</evidence>
<feature type="transmembrane region" description="Helical" evidence="8">
    <location>
        <begin position="182"/>
        <end position="202"/>
    </location>
</feature>
<feature type="transmembrane region" description="Helical" evidence="8">
    <location>
        <begin position="323"/>
        <end position="339"/>
    </location>
</feature>
<evidence type="ECO:0000313" key="10">
    <source>
        <dbReference type="EMBL" id="KAG2225374.1"/>
    </source>
</evidence>
<organism evidence="10 11">
    <name type="scientific">Circinella minor</name>
    <dbReference type="NCBI Taxonomy" id="1195481"/>
    <lineage>
        <taxon>Eukaryota</taxon>
        <taxon>Fungi</taxon>
        <taxon>Fungi incertae sedis</taxon>
        <taxon>Mucoromycota</taxon>
        <taxon>Mucoromycotina</taxon>
        <taxon>Mucoromycetes</taxon>
        <taxon>Mucorales</taxon>
        <taxon>Lichtheimiaceae</taxon>
        <taxon>Circinella</taxon>
    </lineage>
</organism>
<feature type="transmembrane region" description="Helical" evidence="8">
    <location>
        <begin position="58"/>
        <end position="78"/>
    </location>
</feature>
<evidence type="ECO:0000313" key="11">
    <source>
        <dbReference type="Proteomes" id="UP000646827"/>
    </source>
</evidence>
<dbReference type="EMBL" id="JAEPRB010000029">
    <property type="protein sequence ID" value="KAG2225374.1"/>
    <property type="molecule type" value="Genomic_DNA"/>
</dbReference>
<evidence type="ECO:0000256" key="7">
    <source>
        <dbReference type="ARBA" id="ARBA00023136"/>
    </source>
</evidence>
<proteinExistence type="inferred from homology"/>
<dbReference type="Pfam" id="PF13813">
    <property type="entry name" value="MBOAT_2"/>
    <property type="match status" value="1"/>
</dbReference>
<name>A0A8H7S816_9FUNG</name>
<dbReference type="OrthoDB" id="1077582at2759"/>
<comment type="subcellular location">
    <subcellularLocation>
        <location evidence="1">Membrane</location>
        <topology evidence="1">Multi-pass membrane protein</topology>
    </subcellularLocation>
</comment>
<dbReference type="GO" id="GO:0008374">
    <property type="term" value="F:O-acyltransferase activity"/>
    <property type="evidence" value="ECO:0007669"/>
    <property type="project" value="InterPro"/>
</dbReference>
<dbReference type="PANTHER" id="PTHR31595">
    <property type="entry name" value="LONG-CHAIN-ALCOHOL O-FATTY-ACYLTRANSFERASE 3-RELATED"/>
    <property type="match status" value="1"/>
</dbReference>
<keyword evidence="5 8" id="KW-0812">Transmembrane</keyword>
<gene>
    <name evidence="10" type="ORF">INT45_005618</name>
</gene>
<evidence type="ECO:0000256" key="4">
    <source>
        <dbReference type="ARBA" id="ARBA00022679"/>
    </source>
</evidence>
<evidence type="ECO:0000256" key="3">
    <source>
        <dbReference type="ARBA" id="ARBA00007282"/>
    </source>
</evidence>
<dbReference type="AlphaFoldDB" id="A0A8H7S816"/>
<dbReference type="InterPro" id="IPR032805">
    <property type="entry name" value="Wax_synthase_dom"/>
</dbReference>
<evidence type="ECO:0000259" key="9">
    <source>
        <dbReference type="Pfam" id="PF13813"/>
    </source>
</evidence>
<feature type="transmembrane region" description="Helical" evidence="8">
    <location>
        <begin position="360"/>
        <end position="378"/>
    </location>
</feature>
<protein>
    <recommendedName>
        <fullName evidence="9">Wax synthase domain-containing protein</fullName>
    </recommendedName>
</protein>
<comment type="caution">
    <text evidence="10">The sequence shown here is derived from an EMBL/GenBank/DDBJ whole genome shotgun (WGS) entry which is preliminary data.</text>
</comment>
<evidence type="ECO:0000256" key="8">
    <source>
        <dbReference type="SAM" id="Phobius"/>
    </source>
</evidence>
<feature type="transmembrane region" description="Helical" evidence="8">
    <location>
        <begin position="208"/>
        <end position="229"/>
    </location>
</feature>
<dbReference type="Proteomes" id="UP000646827">
    <property type="component" value="Unassembled WGS sequence"/>
</dbReference>
<feature type="transmembrane region" description="Helical" evidence="8">
    <location>
        <begin position="33"/>
        <end position="52"/>
    </location>
</feature>
<comment type="similarity">
    <text evidence="3">Belongs to the wax synthase family.</text>
</comment>
<evidence type="ECO:0000256" key="5">
    <source>
        <dbReference type="ARBA" id="ARBA00022692"/>
    </source>
</evidence>
<evidence type="ECO:0000256" key="2">
    <source>
        <dbReference type="ARBA" id="ARBA00005179"/>
    </source>
</evidence>
<keyword evidence="4" id="KW-0808">Transferase</keyword>
<feature type="domain" description="Wax synthase" evidence="9">
    <location>
        <begin position="249"/>
        <end position="338"/>
    </location>
</feature>
<accession>A0A8H7S816</accession>
<dbReference type="GO" id="GO:0006629">
    <property type="term" value="P:lipid metabolic process"/>
    <property type="evidence" value="ECO:0007669"/>
    <property type="project" value="InterPro"/>
</dbReference>
<sequence>MHCITFILLSLTPSFLFSVAALPVERYSTIQQFVLILIYIINLGIPVYYGGLFGRSCGMVMGVWAWANGLKMAVWLFCMPQEERRKRPFFGTLFYWRERANKPKKSIDVVKPEDKQKLQEPSKDHSTTNKLDLYYALTSYLRDHLIFETLDMILLWIDGHQKSIVVFEQAVRMLVFQGPTVSMGWSEILSSFILCTLFSIHLQLQLQVTYSSFVLIFSIAYKFLPFLGIKTKRMQTVKGYLEEASTMAPAFESPWEATSLRDYWSNRWHQFYNSCFVRLTFLPLRRLCGNFKVLRRIIPVWGVFALSGLMHEYFLICTTGPRTYFYGGAAGWQMLFFLLQPIGIQMGDAIFRPGWPGRTFAIGWMIMLSHLFVVPYFLSDYFDVVILRTLPAVLKYLDTYRTALVGNIF</sequence>
<keyword evidence="7 8" id="KW-0472">Membrane</keyword>
<dbReference type="InterPro" id="IPR044851">
    <property type="entry name" value="Wax_synthase"/>
</dbReference>
<evidence type="ECO:0000256" key="6">
    <source>
        <dbReference type="ARBA" id="ARBA00022989"/>
    </source>
</evidence>
<dbReference type="PANTHER" id="PTHR31595:SF57">
    <property type="entry name" value="OS04G0481900 PROTEIN"/>
    <property type="match status" value="1"/>
</dbReference>
<reference evidence="10 11" key="1">
    <citation type="submission" date="2020-12" db="EMBL/GenBank/DDBJ databases">
        <title>Metabolic potential, ecology and presence of endohyphal bacteria is reflected in genomic diversity of Mucoromycotina.</title>
        <authorList>
            <person name="Muszewska A."/>
            <person name="Okrasinska A."/>
            <person name="Steczkiewicz K."/>
            <person name="Drgas O."/>
            <person name="Orlowska M."/>
            <person name="Perlinska-Lenart U."/>
            <person name="Aleksandrzak-Piekarczyk T."/>
            <person name="Szatraj K."/>
            <person name="Zielenkiewicz U."/>
            <person name="Pilsyk S."/>
            <person name="Malc E."/>
            <person name="Mieczkowski P."/>
            <person name="Kruszewska J.S."/>
            <person name="Biernat P."/>
            <person name="Pawlowska J."/>
        </authorList>
    </citation>
    <scope>NUCLEOTIDE SEQUENCE [LARGE SCALE GENOMIC DNA]</scope>
    <source>
        <strain evidence="10 11">CBS 142.35</strain>
    </source>
</reference>
<keyword evidence="6 8" id="KW-1133">Transmembrane helix</keyword>
<comment type="pathway">
    <text evidence="2">Secondary metabolite biosynthesis.</text>
</comment>